<organism evidence="2">
    <name type="scientific">Harpegnathos saltator</name>
    <name type="common">Jerdon's jumping ant</name>
    <dbReference type="NCBI Taxonomy" id="610380"/>
    <lineage>
        <taxon>Eukaryota</taxon>
        <taxon>Metazoa</taxon>
        <taxon>Ecdysozoa</taxon>
        <taxon>Arthropoda</taxon>
        <taxon>Hexapoda</taxon>
        <taxon>Insecta</taxon>
        <taxon>Pterygota</taxon>
        <taxon>Neoptera</taxon>
        <taxon>Endopterygota</taxon>
        <taxon>Hymenoptera</taxon>
        <taxon>Apocrita</taxon>
        <taxon>Aculeata</taxon>
        <taxon>Formicoidea</taxon>
        <taxon>Formicidae</taxon>
        <taxon>Ponerinae</taxon>
        <taxon>Ponerini</taxon>
        <taxon>Harpegnathos</taxon>
    </lineage>
</organism>
<proteinExistence type="predicted"/>
<accession>E2BRI9</accession>
<reference evidence="1 2" key="1">
    <citation type="journal article" date="2010" name="Science">
        <title>Genomic comparison of the ants Camponotus floridanus and Harpegnathos saltator.</title>
        <authorList>
            <person name="Bonasio R."/>
            <person name="Zhang G."/>
            <person name="Ye C."/>
            <person name="Mutti N.S."/>
            <person name="Fang X."/>
            <person name="Qin N."/>
            <person name="Donahue G."/>
            <person name="Yang P."/>
            <person name="Li Q."/>
            <person name="Li C."/>
            <person name="Zhang P."/>
            <person name="Huang Z."/>
            <person name="Berger S.L."/>
            <person name="Reinberg D."/>
            <person name="Wang J."/>
            <person name="Liebig J."/>
        </authorList>
    </citation>
    <scope>NUCLEOTIDE SEQUENCE [LARGE SCALE GENOMIC DNA]</scope>
    <source>
        <strain evidence="1 2">R22 G/1</strain>
    </source>
</reference>
<evidence type="ECO:0000313" key="1">
    <source>
        <dbReference type="EMBL" id="EFN81681.1"/>
    </source>
</evidence>
<dbReference type="EMBL" id="GL449965">
    <property type="protein sequence ID" value="EFN81681.1"/>
    <property type="molecule type" value="Genomic_DNA"/>
</dbReference>
<keyword evidence="2" id="KW-1185">Reference proteome</keyword>
<dbReference type="InParanoid" id="E2BRI9"/>
<name>E2BRI9_HARSA</name>
<protein>
    <submittedName>
        <fullName evidence="1">Sorting and assembly machinery component 50-like protein</fullName>
    </submittedName>
</protein>
<gene>
    <name evidence="1" type="ORF">EAI_14309</name>
</gene>
<feature type="non-terminal residue" evidence="1">
    <location>
        <position position="1"/>
    </location>
</feature>
<dbReference type="STRING" id="610380.E2BRI9"/>
<dbReference type="Proteomes" id="UP000008237">
    <property type="component" value="Unassembled WGS sequence"/>
</dbReference>
<dbReference type="OrthoDB" id="1724197at2759"/>
<dbReference type="AlphaFoldDB" id="E2BRI9"/>
<evidence type="ECO:0000313" key="2">
    <source>
        <dbReference type="Proteomes" id="UP000008237"/>
    </source>
</evidence>
<sequence>ARVDKIHVDGLMRTKDDIVKSQVTDLFKAKDFQDVIIRAYKVQEKLETLGCFRRIGIYIDTSQGPEATPDGVEVGLYRVSGM</sequence>